<dbReference type="SUPFAM" id="SSF103473">
    <property type="entry name" value="MFS general substrate transporter"/>
    <property type="match status" value="1"/>
</dbReference>
<dbReference type="CDD" id="cd17332">
    <property type="entry name" value="MFS_MelB_like"/>
    <property type="match status" value="1"/>
</dbReference>
<keyword evidence="2" id="KW-1133">Transmembrane helix</keyword>
<proteinExistence type="inferred from homology"/>
<feature type="transmembrane region" description="Helical" evidence="2">
    <location>
        <begin position="87"/>
        <end position="106"/>
    </location>
</feature>
<dbReference type="Pfam" id="PF13347">
    <property type="entry name" value="MFS_2"/>
    <property type="match status" value="1"/>
</dbReference>
<dbReference type="PANTHER" id="PTHR11328:SF24">
    <property type="entry name" value="MAJOR FACILITATOR SUPERFAMILY (MFS) PROFILE DOMAIN-CONTAINING PROTEIN"/>
    <property type="match status" value="1"/>
</dbReference>
<feature type="transmembrane region" description="Helical" evidence="2">
    <location>
        <begin position="378"/>
        <end position="408"/>
    </location>
</feature>
<keyword evidence="2" id="KW-0472">Membrane</keyword>
<dbReference type="PANTHER" id="PTHR11328">
    <property type="entry name" value="MAJOR FACILITATOR SUPERFAMILY DOMAIN-CONTAINING PROTEIN"/>
    <property type="match status" value="1"/>
</dbReference>
<dbReference type="STRING" id="1481914.JCM19241_5285"/>
<dbReference type="InterPro" id="IPR036259">
    <property type="entry name" value="MFS_trans_sf"/>
</dbReference>
<comment type="caution">
    <text evidence="3">The sequence shown here is derived from an EMBL/GenBank/DDBJ whole genome shotgun (WGS) entry which is preliminary data.</text>
</comment>
<feature type="transmembrane region" description="Helical" evidence="2">
    <location>
        <begin position="278"/>
        <end position="300"/>
    </location>
</feature>
<dbReference type="InterPro" id="IPR039672">
    <property type="entry name" value="MFS_2"/>
</dbReference>
<protein>
    <submittedName>
        <fullName evidence="3">Beta-glucoside transporter</fullName>
    </submittedName>
</protein>
<accession>A0A0B8QHK2</accession>
<feature type="transmembrane region" description="Helical" evidence="2">
    <location>
        <begin position="312"/>
        <end position="330"/>
    </location>
</feature>
<dbReference type="GO" id="GO:0015293">
    <property type="term" value="F:symporter activity"/>
    <property type="evidence" value="ECO:0007669"/>
    <property type="project" value="InterPro"/>
</dbReference>
<evidence type="ECO:0000313" key="3">
    <source>
        <dbReference type="EMBL" id="GAM74089.1"/>
    </source>
</evidence>
<feature type="transmembrane region" description="Helical" evidence="2">
    <location>
        <begin position="162"/>
        <end position="181"/>
    </location>
</feature>
<evidence type="ECO:0000313" key="4">
    <source>
        <dbReference type="Proteomes" id="UP000031666"/>
    </source>
</evidence>
<feature type="transmembrane region" description="Helical" evidence="2">
    <location>
        <begin position="187"/>
        <end position="205"/>
    </location>
</feature>
<reference evidence="3 4" key="2">
    <citation type="submission" date="2015-01" db="EMBL/GenBank/DDBJ databases">
        <authorList>
            <consortium name="NBRP consortium"/>
            <person name="Sawabe T."/>
            <person name="Meirelles P."/>
            <person name="Feng G."/>
            <person name="Sayaka M."/>
            <person name="Hattori M."/>
            <person name="Ohkuma M."/>
        </authorList>
    </citation>
    <scope>NUCLEOTIDE SEQUENCE [LARGE SCALE GENOMIC DNA]</scope>
    <source>
        <strain evidence="4">JCM 19241</strain>
    </source>
</reference>
<feature type="transmembrane region" description="Helical" evidence="2">
    <location>
        <begin position="336"/>
        <end position="357"/>
    </location>
</feature>
<keyword evidence="2" id="KW-0812">Transmembrane</keyword>
<dbReference type="AlphaFoldDB" id="A0A0B8QHK2"/>
<feature type="transmembrane region" description="Helical" evidence="2">
    <location>
        <begin position="420"/>
        <end position="441"/>
    </location>
</feature>
<dbReference type="Proteomes" id="UP000031666">
    <property type="component" value="Unassembled WGS sequence"/>
</dbReference>
<evidence type="ECO:0000256" key="2">
    <source>
        <dbReference type="SAM" id="Phobius"/>
    </source>
</evidence>
<sequence>MSQGSIATTGVPLRERIMFGLGDTAQNVFMTVSLMFISIFYTDVFGLSPAFVGTLFLVARIIDAITDPLVGTLTDKWVGRLGRYRTWMLWAALPYSASLVLVFWAPELSDTSKQIYAAITYIFLIVANSCYAVPYVSLNGVVTSDPQERIDINVVRFPLSKVGGFLCNLFVPILMGYFVFAETAYRVSMSLMAVVVFVMALLCVMGTRERVTEAEIEGGFTNKEKESGLGALGTVKALWENDQTRVLCAYAVTFFCAVALRGGATAYYVLYYLNAGEYWLSVMLTSGAVISMLPAFFAGWLIKQKICNSRTILVWSQFISAILCGFGYLIKQDGIILALILNNLIVFAMTCQDVVVWSATGNCADYGVAKYKKNIRGVINGALMFCLKLGMAIGGALIGYILAFYGYTGGKNITPEQLDAILLITYGVPLVFFLIAGFIGYKWKLTPEYMVDFKEKQTEQLIPAKAN</sequence>
<dbReference type="GO" id="GO:0008643">
    <property type="term" value="P:carbohydrate transport"/>
    <property type="evidence" value="ECO:0007669"/>
    <property type="project" value="InterPro"/>
</dbReference>
<evidence type="ECO:0000256" key="1">
    <source>
        <dbReference type="ARBA" id="ARBA00009617"/>
    </source>
</evidence>
<dbReference type="Gene3D" id="1.20.1250.20">
    <property type="entry name" value="MFS general substrate transporter like domains"/>
    <property type="match status" value="2"/>
</dbReference>
<dbReference type="NCBIfam" id="TIGR00792">
    <property type="entry name" value="gph"/>
    <property type="match status" value="1"/>
</dbReference>
<feature type="transmembrane region" description="Helical" evidence="2">
    <location>
        <begin position="47"/>
        <end position="66"/>
    </location>
</feature>
<reference evidence="3 4" key="1">
    <citation type="submission" date="2015-01" db="EMBL/GenBank/DDBJ databases">
        <title>Vibrio sp. C94 JCM 19241 whole genome shotgun sequence.</title>
        <authorList>
            <person name="Sawabe T."/>
            <person name="Meirelles P."/>
            <person name="Feng G."/>
            <person name="Sayaka M."/>
            <person name="Hattori M."/>
            <person name="Ohkuma M."/>
        </authorList>
    </citation>
    <scope>NUCLEOTIDE SEQUENCE [LARGE SCALE GENOMIC DNA]</scope>
    <source>
        <strain evidence="4">JCM 19241</strain>
    </source>
</reference>
<name>A0A0B8QHK2_9VIBR</name>
<feature type="transmembrane region" description="Helical" evidence="2">
    <location>
        <begin position="118"/>
        <end position="142"/>
    </location>
</feature>
<organism evidence="3 4">
    <name type="scientific">Vibrio ishigakensis</name>
    <dbReference type="NCBI Taxonomy" id="1481914"/>
    <lineage>
        <taxon>Bacteria</taxon>
        <taxon>Pseudomonadati</taxon>
        <taxon>Pseudomonadota</taxon>
        <taxon>Gammaproteobacteria</taxon>
        <taxon>Vibrionales</taxon>
        <taxon>Vibrionaceae</taxon>
        <taxon>Vibrio</taxon>
    </lineage>
</organism>
<comment type="similarity">
    <text evidence="1">Belongs to the sodium:galactoside symporter (TC 2.A.2) family.</text>
</comment>
<feature type="transmembrane region" description="Helical" evidence="2">
    <location>
        <begin position="246"/>
        <end position="272"/>
    </location>
</feature>
<dbReference type="GO" id="GO:0006814">
    <property type="term" value="P:sodium ion transport"/>
    <property type="evidence" value="ECO:0007669"/>
    <property type="project" value="InterPro"/>
</dbReference>
<dbReference type="GO" id="GO:0005886">
    <property type="term" value="C:plasma membrane"/>
    <property type="evidence" value="ECO:0007669"/>
    <property type="project" value="TreeGrafter"/>
</dbReference>
<gene>
    <name evidence="3" type="ORF">JCM19241_5285</name>
</gene>
<dbReference type="EMBL" id="BBSC01000002">
    <property type="protein sequence ID" value="GAM74089.1"/>
    <property type="molecule type" value="Genomic_DNA"/>
</dbReference>
<dbReference type="InterPro" id="IPR001927">
    <property type="entry name" value="Na/Gal_symport"/>
</dbReference>